<dbReference type="KEGG" id="mmes:MMSR116_22990"/>
<evidence type="ECO:0000256" key="1">
    <source>
        <dbReference type="SAM" id="MobiDB-lite"/>
    </source>
</evidence>
<gene>
    <name evidence="2" type="ORF">MMSR116_22990</name>
</gene>
<dbReference type="Proteomes" id="UP000012488">
    <property type="component" value="Chromosome"/>
</dbReference>
<name>A0A6B9FP99_9HYPH</name>
<feature type="region of interest" description="Disordered" evidence="1">
    <location>
        <begin position="87"/>
        <end position="108"/>
    </location>
</feature>
<dbReference type="OrthoDB" id="8368506at2"/>
<organism evidence="2 3">
    <name type="scientific">Methylobacterium mesophilicum SR1.6/6</name>
    <dbReference type="NCBI Taxonomy" id="908290"/>
    <lineage>
        <taxon>Bacteria</taxon>
        <taxon>Pseudomonadati</taxon>
        <taxon>Pseudomonadota</taxon>
        <taxon>Alphaproteobacteria</taxon>
        <taxon>Hyphomicrobiales</taxon>
        <taxon>Methylobacteriaceae</taxon>
        <taxon>Methylobacterium</taxon>
    </lineage>
</organism>
<dbReference type="AlphaFoldDB" id="A0A6B9FP99"/>
<protein>
    <submittedName>
        <fullName evidence="2">Uncharacterized protein</fullName>
    </submittedName>
</protein>
<feature type="region of interest" description="Disordered" evidence="1">
    <location>
        <begin position="1"/>
        <end position="22"/>
    </location>
</feature>
<evidence type="ECO:0000313" key="3">
    <source>
        <dbReference type="Proteomes" id="UP000012488"/>
    </source>
</evidence>
<evidence type="ECO:0000313" key="2">
    <source>
        <dbReference type="EMBL" id="QGY04453.1"/>
    </source>
</evidence>
<proteinExistence type="predicted"/>
<reference evidence="2 3" key="2">
    <citation type="journal article" date="2013" name="Genome Announc.">
        <title>Draft Genome Sequence of Methylobacterium mesophilicum Strain SR1.6/6, Isolated from Citrus sinensis.</title>
        <authorList>
            <person name="Marinho Almeida D."/>
            <person name="Dini-Andreote F."/>
            <person name="Camargo Neves A.A."/>
            <person name="Juca Ramos R.T."/>
            <person name="Andreote F.D."/>
            <person name="Carneiro A.R."/>
            <person name="Oliveira de Souza Lima A."/>
            <person name="Caracciolo Gomes de Sa P.H."/>
            <person name="Ribeiro Barbosa M.S."/>
            <person name="Araujo W.L."/>
            <person name="Silva A."/>
        </authorList>
    </citation>
    <scope>NUCLEOTIDE SEQUENCE [LARGE SCALE GENOMIC DNA]</scope>
    <source>
        <strain evidence="2 3">SR1.6/6</strain>
    </source>
</reference>
<dbReference type="RefSeq" id="WP_039894343.1">
    <property type="nucleotide sequence ID" value="NZ_CP043538.1"/>
</dbReference>
<reference evidence="2 3" key="1">
    <citation type="journal article" date="2012" name="Genet. Mol. Biol.">
        <title>Analysis of 16S rRNA and mxaF genes revealing insights into Methylobacterium niche-specific plant association.</title>
        <authorList>
            <person name="Dourado M.N."/>
            <person name="Andreote F.D."/>
            <person name="Dini-Andreote F."/>
            <person name="Conti R."/>
            <person name="Araujo J.M."/>
            <person name="Araujo W.L."/>
        </authorList>
    </citation>
    <scope>NUCLEOTIDE SEQUENCE [LARGE SCALE GENOMIC DNA]</scope>
    <source>
        <strain evidence="2 3">SR1.6/6</strain>
    </source>
</reference>
<feature type="compositionally biased region" description="Basic and acidic residues" evidence="1">
    <location>
        <begin position="97"/>
        <end position="108"/>
    </location>
</feature>
<dbReference type="EMBL" id="CP043538">
    <property type="protein sequence ID" value="QGY04453.1"/>
    <property type="molecule type" value="Genomic_DNA"/>
</dbReference>
<accession>A0A6B9FP99</accession>
<feature type="compositionally biased region" description="Basic residues" evidence="1">
    <location>
        <begin position="1"/>
        <end position="11"/>
    </location>
</feature>
<sequence length="230" mass="24380">MPLRKPSRLHGARPASRSTSRLSPSLAGSVVLGLTVSLAPAAGRAQPDPGATIAWHCYRNAVATVLATDKMDSAGTRFLVRASTTDPKTDCAVGQRPGDRVLGDDGPRDETAHVNVELVRTFLIVDDGTGPDRTLVIYEVPTARKLLEAGYSVQGGCNPASGCRSEEFSLDDKGLTFWRQVADTPTPKNCPGYAGFMKSTGSAAIEERSIFTFAARTVAGLGKTRCTARQ</sequence>